<keyword evidence="3" id="KW-0147">Chitin-binding</keyword>
<evidence type="ECO:0000256" key="1">
    <source>
        <dbReference type="ARBA" id="ARBA00000822"/>
    </source>
</evidence>
<evidence type="ECO:0000256" key="5">
    <source>
        <dbReference type="ARBA" id="ARBA00023024"/>
    </source>
</evidence>
<evidence type="ECO:0000256" key="12">
    <source>
        <dbReference type="SAM" id="Phobius"/>
    </source>
</evidence>
<keyword evidence="6" id="KW-0119">Carbohydrate metabolism</keyword>
<dbReference type="InterPro" id="IPR001579">
    <property type="entry name" value="Glyco_hydro_18_chit_AS"/>
</dbReference>
<gene>
    <name evidence="14" type="ORF">AGABI1DRAFT_103656</name>
</gene>
<keyword evidence="12" id="KW-1133">Transmembrane helix</keyword>
<evidence type="ECO:0000256" key="10">
    <source>
        <dbReference type="RuleBase" id="RU004453"/>
    </source>
</evidence>
<dbReference type="HOGENOM" id="CLU_007818_1_2_1"/>
<sequence length="415" mass="45974">MSLHWGVRLILYALCILGLIDLPCVVAFANNRSDNLAVYWGQDAAGHQRELSFYCQDDTIDIIPLAFLYVFFGEGGKPVINLANICSPGGKEFANSDLVDCSFMASDIKQCQAKGKKITLSLGGATAKVGFKSKSQAEDFAKDVWDMFLGGRSNTRPFGQATLDGIDLDIENGSSSYYSDFVNKIRSLSKGLKKRYYITAAPQCPFPDAKVGDALNKADFDAVYVQFYNNYCEASSPSAFNFDTWDEWAKTKSPNPDVKVYIGAPAGPKAASSGYVDANALIKVAKDARKKYSSFGGVMLWDADMAYNNDKFHVKIKKGISTGPPTIDDDDRADEDDRADDDRTDDDDRTNDDDRADDNDRVDDDDRASVSPAKLNDFEDPRATARVKRPSITINQRDVEPTNMQPRVSSRWFRL</sequence>
<evidence type="ECO:0000256" key="4">
    <source>
        <dbReference type="ARBA" id="ARBA00022801"/>
    </source>
</evidence>
<keyword evidence="12" id="KW-0812">Transmembrane</keyword>
<feature type="domain" description="GH18" evidence="13">
    <location>
        <begin position="34"/>
        <end position="323"/>
    </location>
</feature>
<evidence type="ECO:0000256" key="2">
    <source>
        <dbReference type="ARBA" id="ARBA00012729"/>
    </source>
</evidence>
<organism evidence="14 15">
    <name type="scientific">Agaricus bisporus var. burnettii (strain JB137-S8 / ATCC MYA-4627 / FGSC 10392)</name>
    <name type="common">White button mushroom</name>
    <dbReference type="NCBI Taxonomy" id="597362"/>
    <lineage>
        <taxon>Eukaryota</taxon>
        <taxon>Fungi</taxon>
        <taxon>Dikarya</taxon>
        <taxon>Basidiomycota</taxon>
        <taxon>Agaricomycotina</taxon>
        <taxon>Agaricomycetes</taxon>
        <taxon>Agaricomycetidae</taxon>
        <taxon>Agaricales</taxon>
        <taxon>Agaricineae</taxon>
        <taxon>Agaricaceae</taxon>
        <taxon>Agaricus</taxon>
    </lineage>
</organism>
<protein>
    <recommendedName>
        <fullName evidence="2">chitinase</fullName>
        <ecNumber evidence="2">3.2.1.14</ecNumber>
    </recommendedName>
</protein>
<keyword evidence="4 9" id="KW-0378">Hydrolase</keyword>
<dbReference type="GO" id="GO:0005576">
    <property type="term" value="C:extracellular region"/>
    <property type="evidence" value="ECO:0007669"/>
    <property type="project" value="TreeGrafter"/>
</dbReference>
<dbReference type="STRING" id="597362.K5X6E7"/>
<dbReference type="Proteomes" id="UP000008493">
    <property type="component" value="Unassembled WGS sequence"/>
</dbReference>
<dbReference type="GeneID" id="18821923"/>
<dbReference type="PROSITE" id="PS01095">
    <property type="entry name" value="GH18_1"/>
    <property type="match status" value="1"/>
</dbReference>
<dbReference type="GO" id="GO:0000272">
    <property type="term" value="P:polysaccharide catabolic process"/>
    <property type="evidence" value="ECO:0007669"/>
    <property type="project" value="UniProtKB-KW"/>
</dbReference>
<feature type="region of interest" description="Disordered" evidence="11">
    <location>
        <begin position="318"/>
        <end position="415"/>
    </location>
</feature>
<evidence type="ECO:0000256" key="9">
    <source>
        <dbReference type="RuleBase" id="RU000489"/>
    </source>
</evidence>
<evidence type="ECO:0000256" key="7">
    <source>
        <dbReference type="ARBA" id="ARBA00023295"/>
    </source>
</evidence>
<keyword evidence="5" id="KW-0146">Chitin degradation</keyword>
<dbReference type="GO" id="GO:0008061">
    <property type="term" value="F:chitin binding"/>
    <property type="evidence" value="ECO:0007669"/>
    <property type="project" value="UniProtKB-KW"/>
</dbReference>
<proteinExistence type="inferred from homology"/>
<evidence type="ECO:0000256" key="11">
    <source>
        <dbReference type="SAM" id="MobiDB-lite"/>
    </source>
</evidence>
<evidence type="ECO:0000256" key="8">
    <source>
        <dbReference type="ARBA" id="ARBA00023326"/>
    </source>
</evidence>
<accession>K5X6E7</accession>
<evidence type="ECO:0000313" key="15">
    <source>
        <dbReference type="Proteomes" id="UP000008493"/>
    </source>
</evidence>
<dbReference type="InterPro" id="IPR017853">
    <property type="entry name" value="GH"/>
</dbReference>
<keyword evidence="7 9" id="KW-0326">Glycosidase</keyword>
<dbReference type="OMA" id="YWGQDSA"/>
<evidence type="ECO:0000313" key="14">
    <source>
        <dbReference type="EMBL" id="EKM83456.1"/>
    </source>
</evidence>
<dbReference type="OrthoDB" id="6020543at2759"/>
<dbReference type="KEGG" id="abp:AGABI1DRAFT103656"/>
<dbReference type="PANTHER" id="PTHR45708:SF49">
    <property type="entry name" value="ENDOCHITINASE"/>
    <property type="match status" value="1"/>
</dbReference>
<comment type="catalytic activity">
    <reaction evidence="1">
        <text>Random endo-hydrolysis of N-acetyl-beta-D-glucosaminide (1-&gt;4)-beta-linkages in chitin and chitodextrins.</text>
        <dbReference type="EC" id="3.2.1.14"/>
    </reaction>
</comment>
<feature type="compositionally biased region" description="Polar residues" evidence="11">
    <location>
        <begin position="392"/>
        <end position="408"/>
    </location>
</feature>
<dbReference type="Pfam" id="PF00704">
    <property type="entry name" value="Glyco_hydro_18"/>
    <property type="match status" value="1"/>
</dbReference>
<evidence type="ECO:0000259" key="13">
    <source>
        <dbReference type="PROSITE" id="PS51910"/>
    </source>
</evidence>
<dbReference type="InterPro" id="IPR050542">
    <property type="entry name" value="Glycosyl_Hydrlase18_Chitinase"/>
</dbReference>
<dbReference type="GO" id="GO:0006032">
    <property type="term" value="P:chitin catabolic process"/>
    <property type="evidence" value="ECO:0007669"/>
    <property type="project" value="UniProtKB-KW"/>
</dbReference>
<dbReference type="InterPro" id="IPR001223">
    <property type="entry name" value="Glyco_hydro18_cat"/>
</dbReference>
<dbReference type="AlphaFoldDB" id="K5X6E7"/>
<dbReference type="EC" id="3.2.1.14" evidence="2"/>
<keyword evidence="8" id="KW-0624">Polysaccharide degradation</keyword>
<feature type="transmembrane region" description="Helical" evidence="12">
    <location>
        <begin position="9"/>
        <end position="29"/>
    </location>
</feature>
<dbReference type="GO" id="GO:0008843">
    <property type="term" value="F:endochitinase activity"/>
    <property type="evidence" value="ECO:0007669"/>
    <property type="project" value="UniProtKB-EC"/>
</dbReference>
<dbReference type="InterPro" id="IPR045321">
    <property type="entry name" value="Cts1-like"/>
</dbReference>
<dbReference type="eggNOG" id="KOG4701">
    <property type="taxonomic scope" value="Eukaryota"/>
</dbReference>
<dbReference type="EMBL" id="JH971385">
    <property type="protein sequence ID" value="EKM83456.1"/>
    <property type="molecule type" value="Genomic_DNA"/>
</dbReference>
<comment type="similarity">
    <text evidence="10">Belongs to the glycosyl hydrolase 18 family.</text>
</comment>
<evidence type="ECO:0000256" key="3">
    <source>
        <dbReference type="ARBA" id="ARBA00022669"/>
    </source>
</evidence>
<dbReference type="PANTHER" id="PTHR45708">
    <property type="entry name" value="ENDOCHITINASE"/>
    <property type="match status" value="1"/>
</dbReference>
<reference evidence="15" key="1">
    <citation type="journal article" date="2012" name="Proc. Natl. Acad. Sci. U.S.A.">
        <title>Genome sequence of the button mushroom Agaricus bisporus reveals mechanisms governing adaptation to a humic-rich ecological niche.</title>
        <authorList>
            <person name="Morin E."/>
            <person name="Kohler A."/>
            <person name="Baker A.R."/>
            <person name="Foulongne-Oriol M."/>
            <person name="Lombard V."/>
            <person name="Nagy L.G."/>
            <person name="Ohm R.A."/>
            <person name="Patyshakuliyeva A."/>
            <person name="Brun A."/>
            <person name="Aerts A.L."/>
            <person name="Bailey A.M."/>
            <person name="Billette C."/>
            <person name="Coutinho P.M."/>
            <person name="Deakin G."/>
            <person name="Doddapaneni H."/>
            <person name="Floudas D."/>
            <person name="Grimwood J."/>
            <person name="Hilden K."/>
            <person name="Kuees U."/>
            <person name="LaButti K.M."/>
            <person name="Lapidus A."/>
            <person name="Lindquist E.A."/>
            <person name="Lucas S.M."/>
            <person name="Murat C."/>
            <person name="Riley R.W."/>
            <person name="Salamov A.A."/>
            <person name="Schmutz J."/>
            <person name="Subramanian V."/>
            <person name="Woesten H.A.B."/>
            <person name="Xu J."/>
            <person name="Eastwood D.C."/>
            <person name="Foster G.D."/>
            <person name="Sonnenberg A.S."/>
            <person name="Cullen D."/>
            <person name="de Vries R.P."/>
            <person name="Lundell T."/>
            <person name="Hibbett D.S."/>
            <person name="Henrissat B."/>
            <person name="Burton K.S."/>
            <person name="Kerrigan R.W."/>
            <person name="Challen M.P."/>
            <person name="Grigoriev I.V."/>
            <person name="Martin F."/>
        </authorList>
    </citation>
    <scope>NUCLEOTIDE SEQUENCE [LARGE SCALE GENOMIC DNA]</scope>
    <source>
        <strain evidence="15">JB137-S8 / ATCC MYA-4627 / FGSC 10392</strain>
    </source>
</reference>
<evidence type="ECO:0000256" key="6">
    <source>
        <dbReference type="ARBA" id="ARBA00023277"/>
    </source>
</evidence>
<keyword evidence="12" id="KW-0472">Membrane</keyword>
<feature type="compositionally biased region" description="Acidic residues" evidence="11">
    <location>
        <begin position="327"/>
        <end position="366"/>
    </location>
</feature>
<dbReference type="InParanoid" id="K5X6E7"/>
<name>K5X6E7_AGABU</name>
<dbReference type="SUPFAM" id="SSF51445">
    <property type="entry name" value="(Trans)glycosidases"/>
    <property type="match status" value="1"/>
</dbReference>
<keyword evidence="15" id="KW-1185">Reference proteome</keyword>
<dbReference type="CDD" id="cd02877">
    <property type="entry name" value="GH18_hevamine_XipI_class_III"/>
    <property type="match status" value="1"/>
</dbReference>
<dbReference type="RefSeq" id="XP_007325401.1">
    <property type="nucleotide sequence ID" value="XM_007325339.1"/>
</dbReference>
<dbReference type="Gene3D" id="3.20.20.80">
    <property type="entry name" value="Glycosidases"/>
    <property type="match status" value="1"/>
</dbReference>
<dbReference type="PROSITE" id="PS51910">
    <property type="entry name" value="GH18_2"/>
    <property type="match status" value="1"/>
</dbReference>